<dbReference type="SUPFAM" id="SSF47336">
    <property type="entry name" value="ACP-like"/>
    <property type="match status" value="1"/>
</dbReference>
<dbReference type="InterPro" id="IPR036736">
    <property type="entry name" value="ACP-like_sf"/>
</dbReference>
<comment type="caution">
    <text evidence="2">The sequence shown here is derived from an EMBL/GenBank/DDBJ whole genome shotgun (WGS) entry which is preliminary data.</text>
</comment>
<organism evidence="2 3">
    <name type="scientific">Arcanobacterium bovis</name>
    <dbReference type="NCBI Taxonomy" id="2529275"/>
    <lineage>
        <taxon>Bacteria</taxon>
        <taxon>Bacillati</taxon>
        <taxon>Actinomycetota</taxon>
        <taxon>Actinomycetes</taxon>
        <taxon>Actinomycetales</taxon>
        <taxon>Actinomycetaceae</taxon>
        <taxon>Arcanobacterium</taxon>
    </lineage>
</organism>
<dbReference type="EMBL" id="SJDT01000002">
    <property type="protein sequence ID" value="TBW22789.1"/>
    <property type="molecule type" value="Genomic_DNA"/>
</dbReference>
<evidence type="ECO:0008006" key="4">
    <source>
        <dbReference type="Google" id="ProtNLM"/>
    </source>
</evidence>
<dbReference type="OrthoDB" id="3268725at2"/>
<dbReference type="AlphaFoldDB" id="A0A4V2KRC5"/>
<dbReference type="RefSeq" id="WP_131279791.1">
    <property type="nucleotide sequence ID" value="NZ_JBHSLR010000009.1"/>
</dbReference>
<protein>
    <recommendedName>
        <fullName evidence="4">Carrier domain-containing protein</fullName>
    </recommendedName>
</protein>
<reference evidence="2 3" key="1">
    <citation type="submission" date="2019-02" db="EMBL/GenBank/DDBJ databases">
        <title>Arcanobacterium bovis sp. nov., isolated from the milk of a cow with mastitis.</title>
        <authorList>
            <person name="Sammra O."/>
            <person name="Foster G."/>
            <person name="Hassan A."/>
            <person name="Alssahen M."/>
            <person name="Laemmler C."/>
            <person name="Borowiak M."/>
            <person name="Malorny B."/>
            <person name="Abdulmawjood A."/>
        </authorList>
    </citation>
    <scope>NUCLEOTIDE SEQUENCE [LARGE SCALE GENOMIC DNA]</scope>
    <source>
        <strain evidence="2 3">C605018/01/1</strain>
    </source>
</reference>
<dbReference type="Gene3D" id="1.10.1200.10">
    <property type="entry name" value="ACP-like"/>
    <property type="match status" value="1"/>
</dbReference>
<dbReference type="Proteomes" id="UP000293036">
    <property type="component" value="Unassembled WGS sequence"/>
</dbReference>
<keyword evidence="3" id="KW-1185">Reference proteome</keyword>
<gene>
    <name evidence="2" type="ORF">EZJ44_02475</name>
</gene>
<sequence>MGISLDDEQQLALARFRVALADIAPEIPETEANYPTALREELGLDTVSIWAIATQLERLAKVDLNDDLICQATHVSQLCEAIKTPVPSDLDPSANTAKQAKASTSEVQPAHPSQLEEDSQLASAADLRALFDA</sequence>
<evidence type="ECO:0000313" key="3">
    <source>
        <dbReference type="Proteomes" id="UP000293036"/>
    </source>
</evidence>
<name>A0A4V2KRC5_9ACTO</name>
<feature type="compositionally biased region" description="Polar residues" evidence="1">
    <location>
        <begin position="93"/>
        <end position="107"/>
    </location>
</feature>
<feature type="region of interest" description="Disordered" evidence="1">
    <location>
        <begin position="85"/>
        <end position="120"/>
    </location>
</feature>
<evidence type="ECO:0000256" key="1">
    <source>
        <dbReference type="SAM" id="MobiDB-lite"/>
    </source>
</evidence>
<proteinExistence type="predicted"/>
<accession>A0A4V2KRC5</accession>
<evidence type="ECO:0000313" key="2">
    <source>
        <dbReference type="EMBL" id="TBW22789.1"/>
    </source>
</evidence>